<dbReference type="Proteomes" id="UP001458880">
    <property type="component" value="Unassembled WGS sequence"/>
</dbReference>
<sequence>MVPFKLNAQMLRKILPALRATPSRIHVELRTSNRCCPLDCIVSNKGSIQHRFRLAAFYGKPLTRFNSQDQMKSHTISVYRNLGERCNDKRGAAC</sequence>
<proteinExistence type="predicted"/>
<evidence type="ECO:0000313" key="1">
    <source>
        <dbReference type="EMBL" id="KAK9695060.1"/>
    </source>
</evidence>
<protein>
    <submittedName>
        <fullName evidence="1">Uncharacterized protein</fullName>
    </submittedName>
</protein>
<gene>
    <name evidence="1" type="ORF">QE152_g33121</name>
</gene>
<name>A0AAW1IXR6_POPJA</name>
<evidence type="ECO:0000313" key="2">
    <source>
        <dbReference type="Proteomes" id="UP001458880"/>
    </source>
</evidence>
<comment type="caution">
    <text evidence="1">The sequence shown here is derived from an EMBL/GenBank/DDBJ whole genome shotgun (WGS) entry which is preliminary data.</text>
</comment>
<reference evidence="1 2" key="1">
    <citation type="journal article" date="2024" name="BMC Genomics">
        <title>De novo assembly and annotation of Popillia japonica's genome with initial clues to its potential as an invasive pest.</title>
        <authorList>
            <person name="Cucini C."/>
            <person name="Boschi S."/>
            <person name="Funari R."/>
            <person name="Cardaioli E."/>
            <person name="Iannotti N."/>
            <person name="Marturano G."/>
            <person name="Paoli F."/>
            <person name="Bruttini M."/>
            <person name="Carapelli A."/>
            <person name="Frati F."/>
            <person name="Nardi F."/>
        </authorList>
    </citation>
    <scope>NUCLEOTIDE SEQUENCE [LARGE SCALE GENOMIC DNA]</scope>
    <source>
        <strain evidence="1">DMR45628</strain>
    </source>
</reference>
<keyword evidence="2" id="KW-1185">Reference proteome</keyword>
<accession>A0AAW1IXR6</accession>
<organism evidence="1 2">
    <name type="scientific">Popillia japonica</name>
    <name type="common">Japanese beetle</name>
    <dbReference type="NCBI Taxonomy" id="7064"/>
    <lineage>
        <taxon>Eukaryota</taxon>
        <taxon>Metazoa</taxon>
        <taxon>Ecdysozoa</taxon>
        <taxon>Arthropoda</taxon>
        <taxon>Hexapoda</taxon>
        <taxon>Insecta</taxon>
        <taxon>Pterygota</taxon>
        <taxon>Neoptera</taxon>
        <taxon>Endopterygota</taxon>
        <taxon>Coleoptera</taxon>
        <taxon>Polyphaga</taxon>
        <taxon>Scarabaeiformia</taxon>
        <taxon>Scarabaeidae</taxon>
        <taxon>Rutelinae</taxon>
        <taxon>Popillia</taxon>
    </lineage>
</organism>
<dbReference type="AlphaFoldDB" id="A0AAW1IXR6"/>
<dbReference type="EMBL" id="JASPKY010000493">
    <property type="protein sequence ID" value="KAK9695060.1"/>
    <property type="molecule type" value="Genomic_DNA"/>
</dbReference>